<dbReference type="PANTHER" id="PTHR43162:SF1">
    <property type="entry name" value="PRESTALK A DIFFERENTIATION PROTEIN A"/>
    <property type="match status" value="1"/>
</dbReference>
<dbReference type="OrthoDB" id="3250520at2"/>
<sequence>MVLGATGTTGRRVRAALERRGVPLRAASRHGPVRFDWGDRTTWDAALGGATRLWLMAPDGVPVDPALVELAARRGVRRVVLLSSSAVEEMGDARLLAAEAAVRGAGVPWTVLRADWFDQDFSEGFLAPGVAAGEVALPLGDLRQAWVDVADVAEVGAALLAGDARDGAHEGEVLEVRGPQALTLAECVHEVAVAAGRPVRAVTDPGAYVAGLEAVGVPREEAQGALAAFAALVARGDDPDGDDLVARVTGRPARSFRDWARAAAAEGAWQAPGPPA</sequence>
<evidence type="ECO:0000313" key="1">
    <source>
        <dbReference type="EMBL" id="RJK94352.1"/>
    </source>
</evidence>
<dbReference type="Proteomes" id="UP000265614">
    <property type="component" value="Unassembled WGS sequence"/>
</dbReference>
<dbReference type="Gene3D" id="3.40.50.720">
    <property type="entry name" value="NAD(P)-binding Rossmann-like Domain"/>
    <property type="match status" value="1"/>
</dbReference>
<protein>
    <submittedName>
        <fullName evidence="1">NmrA family transcriptional regulator</fullName>
    </submittedName>
</protein>
<gene>
    <name evidence="1" type="ORF">D5H78_14540</name>
</gene>
<dbReference type="InterPro" id="IPR036291">
    <property type="entry name" value="NAD(P)-bd_dom_sf"/>
</dbReference>
<dbReference type="SUPFAM" id="SSF51735">
    <property type="entry name" value="NAD(P)-binding Rossmann-fold domains"/>
    <property type="match status" value="1"/>
</dbReference>
<evidence type="ECO:0000313" key="2">
    <source>
        <dbReference type="Proteomes" id="UP000265614"/>
    </source>
</evidence>
<accession>A0A3A3ZGL4</accession>
<dbReference type="PANTHER" id="PTHR43162">
    <property type="match status" value="1"/>
</dbReference>
<dbReference type="EMBL" id="QZEZ01000007">
    <property type="protein sequence ID" value="RJK94352.1"/>
    <property type="molecule type" value="Genomic_DNA"/>
</dbReference>
<dbReference type="InterPro" id="IPR051604">
    <property type="entry name" value="Ergot_Alk_Oxidoreductase"/>
</dbReference>
<name>A0A3A3ZGL4_9ACTN</name>
<keyword evidence="2" id="KW-1185">Reference proteome</keyword>
<reference evidence="1 2" key="1">
    <citation type="submission" date="2018-09" db="EMBL/GenBank/DDBJ databases">
        <title>YIM 75000 draft genome.</title>
        <authorList>
            <person name="Tang S."/>
            <person name="Feng Y."/>
        </authorList>
    </citation>
    <scope>NUCLEOTIDE SEQUENCE [LARGE SCALE GENOMIC DNA]</scope>
    <source>
        <strain evidence="1 2">YIM 75000</strain>
    </source>
</reference>
<proteinExistence type="predicted"/>
<dbReference type="Gene3D" id="3.90.25.10">
    <property type="entry name" value="UDP-galactose 4-epimerase, domain 1"/>
    <property type="match status" value="1"/>
</dbReference>
<dbReference type="AlphaFoldDB" id="A0A3A3ZGL4"/>
<comment type="caution">
    <text evidence="1">The sequence shown here is derived from an EMBL/GenBank/DDBJ whole genome shotgun (WGS) entry which is preliminary data.</text>
</comment>
<organism evidence="1 2">
    <name type="scientific">Vallicoccus soli</name>
    <dbReference type="NCBI Taxonomy" id="2339232"/>
    <lineage>
        <taxon>Bacteria</taxon>
        <taxon>Bacillati</taxon>
        <taxon>Actinomycetota</taxon>
        <taxon>Actinomycetes</taxon>
        <taxon>Motilibacterales</taxon>
        <taxon>Vallicoccaceae</taxon>
        <taxon>Vallicoccus</taxon>
    </lineage>
</organism>